<dbReference type="GO" id="GO:0005829">
    <property type="term" value="C:cytosol"/>
    <property type="evidence" value="ECO:0007669"/>
    <property type="project" value="TreeGrafter"/>
</dbReference>
<dbReference type="EMBL" id="BARW01033394">
    <property type="protein sequence ID" value="GAJ09297.1"/>
    <property type="molecule type" value="Genomic_DNA"/>
</dbReference>
<gene>
    <name evidence="5" type="ORF">S12H4_52608</name>
</gene>
<accession>X1V0E2</accession>
<dbReference type="AlphaFoldDB" id="X1V0E2"/>
<evidence type="ECO:0000313" key="5">
    <source>
        <dbReference type="EMBL" id="GAJ09297.1"/>
    </source>
</evidence>
<reference evidence="5" key="1">
    <citation type="journal article" date="2014" name="Front. Microbiol.">
        <title>High frequency of phylogenetically diverse reductive dehalogenase-homologous genes in deep subseafloor sedimentary metagenomes.</title>
        <authorList>
            <person name="Kawai M."/>
            <person name="Futagami T."/>
            <person name="Toyoda A."/>
            <person name="Takaki Y."/>
            <person name="Nishi S."/>
            <person name="Hori S."/>
            <person name="Arai W."/>
            <person name="Tsubouchi T."/>
            <person name="Morono Y."/>
            <person name="Uchiyama I."/>
            <person name="Ito T."/>
            <person name="Fujiyama A."/>
            <person name="Inagaki F."/>
            <person name="Takami H."/>
        </authorList>
    </citation>
    <scope>NUCLEOTIDE SEQUENCE</scope>
    <source>
        <strain evidence="5">Expedition CK06-06</strain>
    </source>
</reference>
<evidence type="ECO:0000259" key="4">
    <source>
        <dbReference type="Pfam" id="PF00152"/>
    </source>
</evidence>
<dbReference type="GO" id="GO:0004824">
    <property type="term" value="F:lysine-tRNA ligase activity"/>
    <property type="evidence" value="ECO:0007669"/>
    <property type="project" value="TreeGrafter"/>
</dbReference>
<dbReference type="GO" id="GO:0006430">
    <property type="term" value="P:lysyl-tRNA aminoacylation"/>
    <property type="evidence" value="ECO:0007669"/>
    <property type="project" value="TreeGrafter"/>
</dbReference>
<evidence type="ECO:0000256" key="3">
    <source>
        <dbReference type="ARBA" id="ARBA00022840"/>
    </source>
</evidence>
<dbReference type="GO" id="GO:0005524">
    <property type="term" value="F:ATP binding"/>
    <property type="evidence" value="ECO:0007669"/>
    <property type="project" value="InterPro"/>
</dbReference>
<dbReference type="PANTHER" id="PTHR42918:SF6">
    <property type="entry name" value="ELONGATION FACTOR P--(R)-BETA-LYSINE LIGASE"/>
    <property type="match status" value="1"/>
</dbReference>
<protein>
    <recommendedName>
        <fullName evidence="4">Aminoacyl-tRNA synthetase class II (D/K/N) domain-containing protein</fullName>
    </recommendedName>
</protein>
<evidence type="ECO:0000256" key="1">
    <source>
        <dbReference type="ARBA" id="ARBA00022598"/>
    </source>
</evidence>
<name>X1V0E2_9ZZZZ</name>
<proteinExistence type="predicted"/>
<dbReference type="InterPro" id="IPR004364">
    <property type="entry name" value="Aa-tRNA-synt_II"/>
</dbReference>
<feature type="domain" description="Aminoacyl-tRNA synthetase class II (D/K/N)" evidence="4">
    <location>
        <begin position="2"/>
        <end position="204"/>
    </location>
</feature>
<dbReference type="SUPFAM" id="SSF55681">
    <property type="entry name" value="Class II aaRS and biotin synthetases"/>
    <property type="match status" value="1"/>
</dbReference>
<comment type="caution">
    <text evidence="5">The sequence shown here is derived from an EMBL/GenBank/DDBJ whole genome shotgun (WGS) entry which is preliminary data.</text>
</comment>
<dbReference type="PANTHER" id="PTHR42918">
    <property type="entry name" value="LYSYL-TRNA SYNTHETASE"/>
    <property type="match status" value="1"/>
</dbReference>
<sequence>MTLLEWYRAGSNYQEMMNECEALIGSITRKIGSEDILIYQGKEIRLTPPWPRISVSDTFKKFGSISLEAALEQDQFDDIMVAEIEPNLGQIQPVFLYDYPASRAALARLKPQDPQYAERFELYIGGLEICNAFNELTDPVEQRARFEREQDHRRESDKSVYPMPDKFLAALNDLPEAAGNALGIDRLTMLFTDSRQIDEVVTFTPEEL</sequence>
<dbReference type="Pfam" id="PF00152">
    <property type="entry name" value="tRNA-synt_2"/>
    <property type="match status" value="1"/>
</dbReference>
<dbReference type="GO" id="GO:0000049">
    <property type="term" value="F:tRNA binding"/>
    <property type="evidence" value="ECO:0007669"/>
    <property type="project" value="TreeGrafter"/>
</dbReference>
<keyword evidence="1" id="KW-0436">Ligase</keyword>
<organism evidence="5">
    <name type="scientific">marine sediment metagenome</name>
    <dbReference type="NCBI Taxonomy" id="412755"/>
    <lineage>
        <taxon>unclassified sequences</taxon>
        <taxon>metagenomes</taxon>
        <taxon>ecological metagenomes</taxon>
    </lineage>
</organism>
<keyword evidence="2" id="KW-0547">Nucleotide-binding</keyword>
<keyword evidence="3" id="KW-0067">ATP-binding</keyword>
<dbReference type="InterPro" id="IPR045864">
    <property type="entry name" value="aa-tRNA-synth_II/BPL/LPL"/>
</dbReference>
<dbReference type="Gene3D" id="3.30.930.10">
    <property type="entry name" value="Bira Bifunctional Protein, Domain 2"/>
    <property type="match status" value="1"/>
</dbReference>
<evidence type="ECO:0000256" key="2">
    <source>
        <dbReference type="ARBA" id="ARBA00022741"/>
    </source>
</evidence>